<feature type="compositionally biased region" description="Low complexity" evidence="1">
    <location>
        <begin position="70"/>
        <end position="94"/>
    </location>
</feature>
<dbReference type="EMBL" id="JAEACU010000005">
    <property type="protein sequence ID" value="KAH7529023.1"/>
    <property type="molecule type" value="Genomic_DNA"/>
</dbReference>
<sequence>MEADHLHLPLPIPQDLNDSQLIQTSNPHQAHFKHSSMVLIGDSLNHNDCSVFPPINHENLHPIPLQQQRPSSPSLSSSSSSPLSSSSSSSFSPSDAEYSDPESPLPLETRVQKPGSKANTWVGFGFEVLRSKLLAFASSFIGYRWGIQSFGSTFVGIIGMAMMIWSLYMRSRQRRSREKLMQLVKQKDQLDLVVRIFKEIIRNQKEDMKYDHLQKIFQLLHQIAELNEVLVARHRLPANR</sequence>
<keyword evidence="2" id="KW-0472">Membrane</keyword>
<evidence type="ECO:0000313" key="3">
    <source>
        <dbReference type="EMBL" id="KAH7529023.1"/>
    </source>
</evidence>
<protein>
    <recommendedName>
        <fullName evidence="5">Transmembrane protein</fullName>
    </recommendedName>
</protein>
<organism evidence="3 4">
    <name type="scientific">Ziziphus jujuba var. spinosa</name>
    <dbReference type="NCBI Taxonomy" id="714518"/>
    <lineage>
        <taxon>Eukaryota</taxon>
        <taxon>Viridiplantae</taxon>
        <taxon>Streptophyta</taxon>
        <taxon>Embryophyta</taxon>
        <taxon>Tracheophyta</taxon>
        <taxon>Spermatophyta</taxon>
        <taxon>Magnoliopsida</taxon>
        <taxon>eudicotyledons</taxon>
        <taxon>Gunneridae</taxon>
        <taxon>Pentapetalae</taxon>
        <taxon>rosids</taxon>
        <taxon>fabids</taxon>
        <taxon>Rosales</taxon>
        <taxon>Rhamnaceae</taxon>
        <taxon>Paliureae</taxon>
        <taxon>Ziziphus</taxon>
    </lineage>
</organism>
<dbReference type="AlphaFoldDB" id="A0A978VF84"/>
<feature type="region of interest" description="Disordered" evidence="1">
    <location>
        <begin position="59"/>
        <end position="112"/>
    </location>
</feature>
<dbReference type="PANTHER" id="PTHR37206:SF1">
    <property type="entry name" value="TRANSMEMBRANE PROTEIN"/>
    <property type="match status" value="1"/>
</dbReference>
<gene>
    <name evidence="3" type="ORF">FEM48_Zijuj05G0139600</name>
</gene>
<reference evidence="3" key="1">
    <citation type="journal article" date="2021" name="Front. Plant Sci.">
        <title>Chromosome-Scale Genome Assembly for Chinese Sour Jujube and Insights Into Its Genome Evolution and Domestication Signature.</title>
        <authorList>
            <person name="Shen L.-Y."/>
            <person name="Luo H."/>
            <person name="Wang X.-L."/>
            <person name="Wang X.-M."/>
            <person name="Qiu X.-J."/>
            <person name="Liu H."/>
            <person name="Zhou S.-S."/>
            <person name="Jia K.-H."/>
            <person name="Nie S."/>
            <person name="Bao Y.-T."/>
            <person name="Zhang R.-G."/>
            <person name="Yun Q.-Z."/>
            <person name="Chai Y.-H."/>
            <person name="Lu J.-Y."/>
            <person name="Li Y."/>
            <person name="Zhao S.-W."/>
            <person name="Mao J.-F."/>
            <person name="Jia S.-G."/>
            <person name="Mao Y.-M."/>
        </authorList>
    </citation>
    <scope>NUCLEOTIDE SEQUENCE</scope>
    <source>
        <strain evidence="3">AT0</strain>
        <tissue evidence="3">Leaf</tissue>
    </source>
</reference>
<proteinExistence type="predicted"/>
<keyword evidence="2" id="KW-1133">Transmembrane helix</keyword>
<feature type="transmembrane region" description="Helical" evidence="2">
    <location>
        <begin position="145"/>
        <end position="168"/>
    </location>
</feature>
<evidence type="ECO:0008006" key="5">
    <source>
        <dbReference type="Google" id="ProtNLM"/>
    </source>
</evidence>
<evidence type="ECO:0000256" key="1">
    <source>
        <dbReference type="SAM" id="MobiDB-lite"/>
    </source>
</evidence>
<comment type="caution">
    <text evidence="3">The sequence shown here is derived from an EMBL/GenBank/DDBJ whole genome shotgun (WGS) entry which is preliminary data.</text>
</comment>
<evidence type="ECO:0000313" key="4">
    <source>
        <dbReference type="Proteomes" id="UP000813462"/>
    </source>
</evidence>
<keyword evidence="2" id="KW-0812">Transmembrane</keyword>
<name>A0A978VF84_ZIZJJ</name>
<evidence type="ECO:0000256" key="2">
    <source>
        <dbReference type="SAM" id="Phobius"/>
    </source>
</evidence>
<accession>A0A978VF84</accession>
<dbReference type="PANTHER" id="PTHR37206">
    <property type="entry name" value="TRANSMEMBRANE PROTEIN"/>
    <property type="match status" value="1"/>
</dbReference>
<dbReference type="Proteomes" id="UP000813462">
    <property type="component" value="Unassembled WGS sequence"/>
</dbReference>